<keyword evidence="3" id="KW-1185">Reference proteome</keyword>
<proteinExistence type="predicted"/>
<evidence type="ECO:0000259" key="1">
    <source>
        <dbReference type="Pfam" id="PF17184"/>
    </source>
</evidence>
<dbReference type="Proteomes" id="UP000187203">
    <property type="component" value="Unassembled WGS sequence"/>
</dbReference>
<protein>
    <submittedName>
        <fullName evidence="2">Initiator tRNA phosphoribosyl transferase</fullName>
    </submittedName>
</protein>
<reference evidence="3" key="1">
    <citation type="submission" date="2013-09" db="EMBL/GenBank/DDBJ databases">
        <title>Corchorus olitorius genome sequencing.</title>
        <authorList>
            <person name="Alam M."/>
            <person name="Haque M.S."/>
            <person name="Islam M.S."/>
            <person name="Emdad E.M."/>
            <person name="Islam M.M."/>
            <person name="Ahmed B."/>
            <person name="Halim A."/>
            <person name="Hossen Q.M.M."/>
            <person name="Hossain M.Z."/>
            <person name="Ahmed R."/>
            <person name="Khan M.M."/>
            <person name="Islam R."/>
            <person name="Rashid M.M."/>
            <person name="Khan S.A."/>
            <person name="Rahman M.S."/>
            <person name="Alam M."/>
            <person name="Yahiya A.S."/>
            <person name="Khan M.S."/>
            <person name="Azam M.S."/>
            <person name="Haque T."/>
            <person name="Lashkar M.Z.H."/>
            <person name="Akhand A.I."/>
            <person name="Morshed G."/>
            <person name="Roy S."/>
            <person name="Uddin K.S."/>
            <person name="Rabeya T."/>
            <person name="Hossain A.S."/>
            <person name="Chowdhury A."/>
            <person name="Snigdha A.R."/>
            <person name="Mortoza M.S."/>
            <person name="Matin S.A."/>
            <person name="Hoque S.M.E."/>
            <person name="Islam M.K."/>
            <person name="Roy D.K."/>
            <person name="Haider R."/>
            <person name="Moosa M.M."/>
            <person name="Elias S.M."/>
            <person name="Hasan A.M."/>
            <person name="Jahan S."/>
            <person name="Shafiuddin M."/>
            <person name="Mahmood N."/>
            <person name="Shommy N.S."/>
        </authorList>
    </citation>
    <scope>NUCLEOTIDE SEQUENCE [LARGE SCALE GENOMIC DNA]</scope>
    <source>
        <strain evidence="3">cv. O-4</strain>
    </source>
</reference>
<evidence type="ECO:0000313" key="2">
    <source>
        <dbReference type="EMBL" id="OMO71204.1"/>
    </source>
</evidence>
<dbReference type="AlphaFoldDB" id="A0A1R3HLK7"/>
<dbReference type="InterPro" id="IPR033449">
    <property type="entry name" value="Rit1_N"/>
</dbReference>
<evidence type="ECO:0000313" key="3">
    <source>
        <dbReference type="Proteomes" id="UP000187203"/>
    </source>
</evidence>
<name>A0A1R3HLK7_9ROSI</name>
<dbReference type="GO" id="GO:0016740">
    <property type="term" value="F:transferase activity"/>
    <property type="evidence" value="ECO:0007669"/>
    <property type="project" value="UniProtKB-KW"/>
</dbReference>
<feature type="domain" description="Rit1 N-terminal" evidence="1">
    <location>
        <begin position="17"/>
        <end position="50"/>
    </location>
</feature>
<sequence length="146" mass="17145">MENETKLSIYRAARTIRRRKRFHDRMSKTIPIWTCVLNRSISNYLNNTKNNGGSFMEVISFGDVLTSTRLIVLPISQGSYRRIEDEHEQLWKFLNFLHFMGSLERVKGSGGVGVNDETMEEVGVLNPEFKGIKWGMKRRQRRFMKK</sequence>
<comment type="caution">
    <text evidence="2">The sequence shown here is derived from an EMBL/GenBank/DDBJ whole genome shotgun (WGS) entry which is preliminary data.</text>
</comment>
<keyword evidence="2" id="KW-0808">Transferase</keyword>
<dbReference type="Pfam" id="PF17184">
    <property type="entry name" value="Rit1_C"/>
    <property type="match status" value="1"/>
</dbReference>
<gene>
    <name evidence="2" type="ORF">COLO4_28348</name>
</gene>
<dbReference type="EMBL" id="AWUE01019867">
    <property type="protein sequence ID" value="OMO71204.1"/>
    <property type="molecule type" value="Genomic_DNA"/>
</dbReference>
<accession>A0A1R3HLK7</accession>
<organism evidence="2 3">
    <name type="scientific">Corchorus olitorius</name>
    <dbReference type="NCBI Taxonomy" id="93759"/>
    <lineage>
        <taxon>Eukaryota</taxon>
        <taxon>Viridiplantae</taxon>
        <taxon>Streptophyta</taxon>
        <taxon>Embryophyta</taxon>
        <taxon>Tracheophyta</taxon>
        <taxon>Spermatophyta</taxon>
        <taxon>Magnoliopsida</taxon>
        <taxon>eudicotyledons</taxon>
        <taxon>Gunneridae</taxon>
        <taxon>Pentapetalae</taxon>
        <taxon>rosids</taxon>
        <taxon>malvids</taxon>
        <taxon>Malvales</taxon>
        <taxon>Malvaceae</taxon>
        <taxon>Grewioideae</taxon>
        <taxon>Apeibeae</taxon>
        <taxon>Corchorus</taxon>
    </lineage>
</organism>